<feature type="non-terminal residue" evidence="3">
    <location>
        <position position="333"/>
    </location>
</feature>
<feature type="transmembrane region" description="Helical" evidence="2">
    <location>
        <begin position="237"/>
        <end position="259"/>
    </location>
</feature>
<dbReference type="EMBL" id="SEYY01020719">
    <property type="protein sequence ID" value="KAB7497080.1"/>
    <property type="molecule type" value="Genomic_DNA"/>
</dbReference>
<keyword evidence="2" id="KW-0812">Transmembrane</keyword>
<organism evidence="3 4">
    <name type="scientific">Armadillidium nasatum</name>
    <dbReference type="NCBI Taxonomy" id="96803"/>
    <lineage>
        <taxon>Eukaryota</taxon>
        <taxon>Metazoa</taxon>
        <taxon>Ecdysozoa</taxon>
        <taxon>Arthropoda</taxon>
        <taxon>Crustacea</taxon>
        <taxon>Multicrustacea</taxon>
        <taxon>Malacostraca</taxon>
        <taxon>Eumalacostraca</taxon>
        <taxon>Peracarida</taxon>
        <taxon>Isopoda</taxon>
        <taxon>Oniscidea</taxon>
        <taxon>Crinocheta</taxon>
        <taxon>Armadillidiidae</taxon>
        <taxon>Armadillidium</taxon>
    </lineage>
</organism>
<protein>
    <submittedName>
        <fullName evidence="3">Neural cell adhesion molecule 2</fullName>
    </submittedName>
</protein>
<evidence type="ECO:0000313" key="4">
    <source>
        <dbReference type="Proteomes" id="UP000326759"/>
    </source>
</evidence>
<sequence length="333" mass="36587">MENNMLLLSSVTRKMAGVYTCIATNLVSFGESNAVVLNVKYVPVCSESKSQIVGASLQEEIKVHCNLKAYPAINSFRWEYSKEKKSVLKYKPKTRNDFGLLKCWGTNELGEQVKPCEFLVVEAGFPEKPENCTFLGNYTSSSVFVRCYEGHDGGLPQSFIAEVLDMQKKIIIRNVSSSDPFFAIDNLPPGTDFLLTIYSANGKGSSERQVLQVYTAVPTEKGLFSINSTHEFPITPILGVLIGVVGAIVIVFIIVVVISKLRSVPADKKNPKDDVNGVRAPLQPRDGGESALDSSNERPDSLFNEDGIPNKLKHANLYETVAYETSDGSKESE</sequence>
<dbReference type="PANTHER" id="PTHR23278:SF19">
    <property type="entry name" value="OBSCURIN"/>
    <property type="match status" value="1"/>
</dbReference>
<evidence type="ECO:0000313" key="3">
    <source>
        <dbReference type="EMBL" id="KAB7497080.1"/>
    </source>
</evidence>
<feature type="region of interest" description="Disordered" evidence="1">
    <location>
        <begin position="266"/>
        <end position="308"/>
    </location>
</feature>
<accession>A0A5N5SWM6</accession>
<dbReference type="PANTHER" id="PTHR23278">
    <property type="entry name" value="SIDESTEP PROTEIN"/>
    <property type="match status" value="1"/>
</dbReference>
<evidence type="ECO:0000256" key="1">
    <source>
        <dbReference type="SAM" id="MobiDB-lite"/>
    </source>
</evidence>
<name>A0A5N5SWM6_9CRUS</name>
<dbReference type="InterPro" id="IPR013783">
    <property type="entry name" value="Ig-like_fold"/>
</dbReference>
<dbReference type="Gene3D" id="2.60.40.10">
    <property type="entry name" value="Immunoglobulins"/>
    <property type="match status" value="1"/>
</dbReference>
<dbReference type="InterPro" id="IPR036179">
    <property type="entry name" value="Ig-like_dom_sf"/>
</dbReference>
<feature type="compositionally biased region" description="Basic and acidic residues" evidence="1">
    <location>
        <begin position="266"/>
        <end position="276"/>
    </location>
</feature>
<dbReference type="Proteomes" id="UP000326759">
    <property type="component" value="Unassembled WGS sequence"/>
</dbReference>
<keyword evidence="2" id="KW-1133">Transmembrane helix</keyword>
<dbReference type="InterPro" id="IPR036116">
    <property type="entry name" value="FN3_sf"/>
</dbReference>
<reference evidence="3 4" key="1">
    <citation type="journal article" date="2019" name="PLoS Biol.">
        <title>Sex chromosomes control vertical transmission of feminizing Wolbachia symbionts in an isopod.</title>
        <authorList>
            <person name="Becking T."/>
            <person name="Chebbi M.A."/>
            <person name="Giraud I."/>
            <person name="Moumen B."/>
            <person name="Laverre T."/>
            <person name="Caubet Y."/>
            <person name="Peccoud J."/>
            <person name="Gilbert C."/>
            <person name="Cordaux R."/>
        </authorList>
    </citation>
    <scope>NUCLEOTIDE SEQUENCE [LARGE SCALE GENOMIC DNA]</scope>
    <source>
        <strain evidence="3">ANa2</strain>
        <tissue evidence="3">Whole body excluding digestive tract and cuticle</tissue>
    </source>
</reference>
<keyword evidence="2" id="KW-0472">Membrane</keyword>
<dbReference type="SUPFAM" id="SSF49265">
    <property type="entry name" value="Fibronectin type III"/>
    <property type="match status" value="1"/>
</dbReference>
<dbReference type="AlphaFoldDB" id="A0A5N5SWM6"/>
<gene>
    <name evidence="3" type="primary">Ncam2</name>
    <name evidence="3" type="ORF">Anas_08900</name>
</gene>
<proteinExistence type="predicted"/>
<keyword evidence="4" id="KW-1185">Reference proteome</keyword>
<comment type="caution">
    <text evidence="3">The sequence shown here is derived from an EMBL/GenBank/DDBJ whole genome shotgun (WGS) entry which is preliminary data.</text>
</comment>
<evidence type="ECO:0000256" key="2">
    <source>
        <dbReference type="SAM" id="Phobius"/>
    </source>
</evidence>
<dbReference type="SUPFAM" id="SSF48726">
    <property type="entry name" value="Immunoglobulin"/>
    <property type="match status" value="2"/>
</dbReference>
<dbReference type="OrthoDB" id="6370695at2759"/>